<keyword evidence="1" id="KW-0812">Transmembrane</keyword>
<feature type="transmembrane region" description="Helical" evidence="1">
    <location>
        <begin position="53"/>
        <end position="71"/>
    </location>
</feature>
<feature type="transmembrane region" description="Helical" evidence="1">
    <location>
        <begin position="91"/>
        <end position="112"/>
    </location>
</feature>
<protein>
    <submittedName>
        <fullName evidence="2">Uncharacterized protein</fullName>
    </submittedName>
</protein>
<dbReference type="EMBL" id="GEZM01034498">
    <property type="protein sequence ID" value="JAV83766.1"/>
    <property type="molecule type" value="Transcribed_RNA"/>
</dbReference>
<proteinExistence type="predicted"/>
<dbReference type="EMBL" id="GEZM01034500">
    <property type="protein sequence ID" value="JAV83763.1"/>
    <property type="molecule type" value="Transcribed_RNA"/>
</dbReference>
<evidence type="ECO:0000256" key="1">
    <source>
        <dbReference type="SAM" id="Phobius"/>
    </source>
</evidence>
<organism evidence="2">
    <name type="scientific">Photinus pyralis</name>
    <name type="common">Common eastern firefly</name>
    <name type="synonym">Lampyris pyralis</name>
    <dbReference type="NCBI Taxonomy" id="7054"/>
    <lineage>
        <taxon>Eukaryota</taxon>
        <taxon>Metazoa</taxon>
        <taxon>Ecdysozoa</taxon>
        <taxon>Arthropoda</taxon>
        <taxon>Hexapoda</taxon>
        <taxon>Insecta</taxon>
        <taxon>Pterygota</taxon>
        <taxon>Neoptera</taxon>
        <taxon>Endopterygota</taxon>
        <taxon>Coleoptera</taxon>
        <taxon>Polyphaga</taxon>
        <taxon>Elateriformia</taxon>
        <taxon>Elateroidea</taxon>
        <taxon>Lampyridae</taxon>
        <taxon>Lampyrinae</taxon>
        <taxon>Photinus</taxon>
    </lineage>
</organism>
<dbReference type="EMBL" id="GEZM01034504">
    <property type="protein sequence ID" value="JAV83755.1"/>
    <property type="molecule type" value="Transcribed_RNA"/>
</dbReference>
<accession>A0A1Y1MDK6</accession>
<keyword evidence="1" id="KW-0472">Membrane</keyword>
<reference evidence="2" key="1">
    <citation type="journal article" date="2016" name="Sci. Rep.">
        <title>Molecular characterization of firefly nuptial gifts: a multi-omics approach sheds light on postcopulatory sexual selection.</title>
        <authorList>
            <person name="Al-Wathiqui N."/>
            <person name="Fallon T.R."/>
            <person name="South A."/>
            <person name="Weng J.K."/>
            <person name="Lewis S.M."/>
        </authorList>
    </citation>
    <scope>NUCLEOTIDE SEQUENCE</scope>
</reference>
<name>A0A1Y1MDK6_PHOPY</name>
<evidence type="ECO:0000313" key="2">
    <source>
        <dbReference type="EMBL" id="JAV83753.1"/>
    </source>
</evidence>
<feature type="transmembrane region" description="Helical" evidence="1">
    <location>
        <begin position="132"/>
        <end position="153"/>
    </location>
</feature>
<dbReference type="EMBL" id="GEZM01034495">
    <property type="protein sequence ID" value="JAV83773.1"/>
    <property type="molecule type" value="Transcribed_RNA"/>
</dbReference>
<dbReference type="EMBL" id="GEZM01034505">
    <property type="protein sequence ID" value="JAV83753.1"/>
    <property type="molecule type" value="Transcribed_RNA"/>
</dbReference>
<dbReference type="EMBL" id="GEZM01034492">
    <property type="protein sequence ID" value="JAV83779.1"/>
    <property type="molecule type" value="Transcribed_RNA"/>
</dbReference>
<keyword evidence="1" id="KW-1133">Transmembrane helix</keyword>
<sequence>MVSTCTDLPGPGGSSTMWSNFPWLTTSGFSFLVTRACCAISGEMGSSTIGSGLSTWFLTISTVCLALSTPLESTGFLVSSIVTSTILHGMVSSMASVVITFCTVTKLLLLTVPSELVTTTSYSPCSSYLIRLTAKLYVSCLCVSLVILIRASALTSRPFLSHFTLGSGHASISTSKCNVEPSSTVVSCSCRMNLGLQLTTSLALVSVSPSSLITLHLYWPERLLVTSFITNLQPSSDSIRVNSFRDSIISTSSMNHLYVGLGNASTVTSSSTFSFSFTVISFKRLVIVGALLTSTLQSVSTDP</sequence>
<dbReference type="EMBL" id="GEZM01034496">
    <property type="protein sequence ID" value="JAV83771.1"/>
    <property type="molecule type" value="Transcribed_RNA"/>
</dbReference>
<dbReference type="EMBL" id="GEZM01034493">
    <property type="protein sequence ID" value="JAV83777.1"/>
    <property type="molecule type" value="Transcribed_RNA"/>
</dbReference>
<dbReference type="AlphaFoldDB" id="A0A1Y1MDK6"/>
<dbReference type="EMBL" id="GEZM01034503">
    <property type="protein sequence ID" value="JAV83757.1"/>
    <property type="molecule type" value="Transcribed_RNA"/>
</dbReference>
<dbReference type="EMBL" id="GEZM01034497">
    <property type="protein sequence ID" value="JAV83768.1"/>
    <property type="molecule type" value="Transcribed_RNA"/>
</dbReference>
<dbReference type="EMBL" id="GEZM01034502">
    <property type="protein sequence ID" value="JAV83760.1"/>
    <property type="molecule type" value="Transcribed_RNA"/>
</dbReference>
<dbReference type="EMBL" id="GEZM01034494">
    <property type="protein sequence ID" value="JAV83775.1"/>
    <property type="molecule type" value="Transcribed_RNA"/>
</dbReference>